<keyword evidence="1" id="KW-0812">Transmembrane</keyword>
<feature type="transmembrane region" description="Helical" evidence="1">
    <location>
        <begin position="32"/>
        <end position="57"/>
    </location>
</feature>
<gene>
    <name evidence="2" type="ORF">M513_01164</name>
    <name evidence="3" type="ORF">M514_01164</name>
</gene>
<reference evidence="2 4" key="1">
    <citation type="journal article" date="2014" name="Nat. Genet.">
        <title>Genome and transcriptome of the porcine whipworm Trichuris suis.</title>
        <authorList>
            <person name="Jex A.R."/>
            <person name="Nejsum P."/>
            <person name="Schwarz E.M."/>
            <person name="Hu L."/>
            <person name="Young N.D."/>
            <person name="Hall R.S."/>
            <person name="Korhonen P.K."/>
            <person name="Liao S."/>
            <person name="Thamsborg S."/>
            <person name="Xia J."/>
            <person name="Xu P."/>
            <person name="Wang S."/>
            <person name="Scheerlinck J.P."/>
            <person name="Hofmann A."/>
            <person name="Sternberg P.W."/>
            <person name="Wang J."/>
            <person name="Gasser R.B."/>
        </authorList>
    </citation>
    <scope>NUCLEOTIDE SEQUENCE [LARGE SCALE GENOMIC DNA]</scope>
    <source>
        <strain evidence="3">DCEP-RM93F</strain>
        <strain evidence="2">DCEP-RM93M</strain>
    </source>
</reference>
<evidence type="ECO:0000313" key="4">
    <source>
        <dbReference type="Proteomes" id="UP000030764"/>
    </source>
</evidence>
<dbReference type="EMBL" id="KL367485">
    <property type="protein sequence ID" value="KFD70890.1"/>
    <property type="molecule type" value="Genomic_DNA"/>
</dbReference>
<sequence length="67" mass="7909">METHDKQSVWLKKVWRQPRFAGSSDDCLLERYSMYVFSLPCFAGAACSISLLPLCCFEKDWFLYAYR</sequence>
<evidence type="ECO:0000313" key="3">
    <source>
        <dbReference type="EMBL" id="KFD70890.1"/>
    </source>
</evidence>
<name>A0A085ML35_9BILA</name>
<keyword evidence="4" id="KW-1185">Reference proteome</keyword>
<evidence type="ECO:0000256" key="1">
    <source>
        <dbReference type="SAM" id="Phobius"/>
    </source>
</evidence>
<dbReference type="Proteomes" id="UP000030764">
    <property type="component" value="Unassembled WGS sequence"/>
</dbReference>
<keyword evidence="1" id="KW-0472">Membrane</keyword>
<dbReference type="Proteomes" id="UP000030758">
    <property type="component" value="Unassembled WGS sequence"/>
</dbReference>
<evidence type="ECO:0000313" key="2">
    <source>
        <dbReference type="EMBL" id="KFD57931.1"/>
    </source>
</evidence>
<organism evidence="2 4">
    <name type="scientific">Trichuris suis</name>
    <name type="common">pig whipworm</name>
    <dbReference type="NCBI Taxonomy" id="68888"/>
    <lineage>
        <taxon>Eukaryota</taxon>
        <taxon>Metazoa</taxon>
        <taxon>Ecdysozoa</taxon>
        <taxon>Nematoda</taxon>
        <taxon>Enoplea</taxon>
        <taxon>Dorylaimia</taxon>
        <taxon>Trichinellida</taxon>
        <taxon>Trichuridae</taxon>
        <taxon>Trichuris</taxon>
    </lineage>
</organism>
<dbReference type="AlphaFoldDB" id="A0A085ML35"/>
<keyword evidence="1" id="KW-1133">Transmembrane helix</keyword>
<dbReference type="EMBL" id="KL363186">
    <property type="protein sequence ID" value="KFD57931.1"/>
    <property type="molecule type" value="Genomic_DNA"/>
</dbReference>
<protein>
    <submittedName>
        <fullName evidence="2">Uncharacterized protein</fullName>
    </submittedName>
</protein>
<proteinExistence type="predicted"/>
<accession>A0A085ML35</accession>